<gene>
    <name evidence="1" type="ORF">PHMEG_00026142</name>
</gene>
<dbReference type="EMBL" id="NBNE01006252">
    <property type="protein sequence ID" value="OWZ02316.1"/>
    <property type="molecule type" value="Genomic_DNA"/>
</dbReference>
<comment type="caution">
    <text evidence="1">The sequence shown here is derived from an EMBL/GenBank/DDBJ whole genome shotgun (WGS) entry which is preliminary data.</text>
</comment>
<organism evidence="1 2">
    <name type="scientific">Phytophthora megakarya</name>
    <dbReference type="NCBI Taxonomy" id="4795"/>
    <lineage>
        <taxon>Eukaryota</taxon>
        <taxon>Sar</taxon>
        <taxon>Stramenopiles</taxon>
        <taxon>Oomycota</taxon>
        <taxon>Peronosporomycetes</taxon>
        <taxon>Peronosporales</taxon>
        <taxon>Peronosporaceae</taxon>
        <taxon>Phytophthora</taxon>
    </lineage>
</organism>
<proteinExistence type="predicted"/>
<name>A0A225V984_9STRA</name>
<accession>A0A225V984</accession>
<keyword evidence="2" id="KW-1185">Reference proteome</keyword>
<sequence length="181" mass="20503">MSLQDLALVNSQRAQQTAINAFSRFLVAEGVNMQFIAATPQGDMSGARFVKLMDRFAMHLTSAEGRGGKALACNSAMSYFRHVKKWLLDTYLNNRASIEKSFSRWPKLLNEYNMKIHAYILHNVCKSCQVTYSGRVHPCFTQLKDPDNRYSRLCTGSSSRNLRQLEGQVQGQEQDEEAWAG</sequence>
<dbReference type="OrthoDB" id="116585at2759"/>
<evidence type="ECO:0000313" key="2">
    <source>
        <dbReference type="Proteomes" id="UP000198211"/>
    </source>
</evidence>
<evidence type="ECO:0000313" key="1">
    <source>
        <dbReference type="EMBL" id="OWZ02316.1"/>
    </source>
</evidence>
<dbReference type="AlphaFoldDB" id="A0A225V984"/>
<dbReference type="STRING" id="4795.A0A225V984"/>
<protein>
    <submittedName>
        <fullName evidence="1">Uncharacterized protein</fullName>
    </submittedName>
</protein>
<dbReference type="Proteomes" id="UP000198211">
    <property type="component" value="Unassembled WGS sequence"/>
</dbReference>
<reference evidence="2" key="1">
    <citation type="submission" date="2017-03" db="EMBL/GenBank/DDBJ databases">
        <title>Phytopthora megakarya and P. palmivora, two closely related causual agents of cacao black pod achieved similar genome size and gene model numbers by different mechanisms.</title>
        <authorList>
            <person name="Ali S."/>
            <person name="Shao J."/>
            <person name="Larry D.J."/>
            <person name="Kronmiller B."/>
            <person name="Shen D."/>
            <person name="Strem M.D."/>
            <person name="Melnick R.L."/>
            <person name="Guiltinan M.J."/>
            <person name="Tyler B.M."/>
            <person name="Meinhardt L.W."/>
            <person name="Bailey B.A."/>
        </authorList>
    </citation>
    <scope>NUCLEOTIDE SEQUENCE [LARGE SCALE GENOMIC DNA]</scope>
    <source>
        <strain evidence="2">zdho120</strain>
    </source>
</reference>